<sequence length="233" mass="25930">MQYVKGILIDIDRLLKRDQVALRDHAKSNIEVEISCISIGFKSSSAHLSKKPLVFEFHNLSKVKSSKWMYLDSKLKKHCLFSKPLHLSEYTYDKLQALQNGSTEFSISSISESSSVKVLRKSSSSGINIMGVSKVSTQVNVHMYFDGGKMKLPPFALSFVTTPTCFLCLHLQLLMKLSATHISIFGHASIDDQEDSGWMTNGCTRTDDCFNQKSNIILKKDMVSSPNGVAIVG</sequence>
<dbReference type="Proteomes" id="UP001367508">
    <property type="component" value="Unassembled WGS sequence"/>
</dbReference>
<organism evidence="1 2">
    <name type="scientific">Canavalia gladiata</name>
    <name type="common">Sword bean</name>
    <name type="synonym">Dolichos gladiatus</name>
    <dbReference type="NCBI Taxonomy" id="3824"/>
    <lineage>
        <taxon>Eukaryota</taxon>
        <taxon>Viridiplantae</taxon>
        <taxon>Streptophyta</taxon>
        <taxon>Embryophyta</taxon>
        <taxon>Tracheophyta</taxon>
        <taxon>Spermatophyta</taxon>
        <taxon>Magnoliopsida</taxon>
        <taxon>eudicotyledons</taxon>
        <taxon>Gunneridae</taxon>
        <taxon>Pentapetalae</taxon>
        <taxon>rosids</taxon>
        <taxon>fabids</taxon>
        <taxon>Fabales</taxon>
        <taxon>Fabaceae</taxon>
        <taxon>Papilionoideae</taxon>
        <taxon>50 kb inversion clade</taxon>
        <taxon>NPAAA clade</taxon>
        <taxon>indigoferoid/millettioid clade</taxon>
        <taxon>Phaseoleae</taxon>
        <taxon>Canavalia</taxon>
    </lineage>
</organism>
<comment type="caution">
    <text evidence="1">The sequence shown here is derived from an EMBL/GenBank/DDBJ whole genome shotgun (WGS) entry which is preliminary data.</text>
</comment>
<keyword evidence="2" id="KW-1185">Reference proteome</keyword>
<dbReference type="AlphaFoldDB" id="A0AAN9R0P9"/>
<name>A0AAN9R0P9_CANGL</name>
<evidence type="ECO:0000313" key="1">
    <source>
        <dbReference type="EMBL" id="KAK7349878.1"/>
    </source>
</evidence>
<protein>
    <submittedName>
        <fullName evidence="1">Uncharacterized protein</fullName>
    </submittedName>
</protein>
<evidence type="ECO:0000313" key="2">
    <source>
        <dbReference type="Proteomes" id="UP001367508"/>
    </source>
</evidence>
<accession>A0AAN9R0P9</accession>
<reference evidence="1 2" key="1">
    <citation type="submission" date="2024-01" db="EMBL/GenBank/DDBJ databases">
        <title>The genomes of 5 underutilized Papilionoideae crops provide insights into root nodulation and disease resistanc.</title>
        <authorList>
            <person name="Jiang F."/>
        </authorList>
    </citation>
    <scope>NUCLEOTIDE SEQUENCE [LARGE SCALE GENOMIC DNA]</scope>
    <source>
        <strain evidence="1">LVBAO_FW01</strain>
        <tissue evidence="1">Leaves</tissue>
    </source>
</reference>
<gene>
    <name evidence="1" type="ORF">VNO77_07682</name>
</gene>
<proteinExistence type="predicted"/>
<dbReference type="EMBL" id="JAYMYQ010000002">
    <property type="protein sequence ID" value="KAK7349878.1"/>
    <property type="molecule type" value="Genomic_DNA"/>
</dbReference>